<name>A0A7W2EV25_9BURK</name>
<dbReference type="PANTHER" id="PTHR36931:SF1">
    <property type="entry name" value="UPF0153 PROTEIN YEIW"/>
    <property type="match status" value="1"/>
</dbReference>
<dbReference type="RefSeq" id="WP_182165409.1">
    <property type="nucleotide sequence ID" value="NZ_JACEZT010000013.1"/>
</dbReference>
<evidence type="ECO:0000313" key="1">
    <source>
        <dbReference type="EMBL" id="MBA5639143.1"/>
    </source>
</evidence>
<gene>
    <name evidence="1" type="ORF">H3H37_18950</name>
</gene>
<dbReference type="AlphaFoldDB" id="A0A7W2EV25"/>
<evidence type="ECO:0000313" key="2">
    <source>
        <dbReference type="Proteomes" id="UP000534388"/>
    </source>
</evidence>
<organism evidence="1 2">
    <name type="scientific">Rugamonas brunnea</name>
    <dbReference type="NCBI Taxonomy" id="2758569"/>
    <lineage>
        <taxon>Bacteria</taxon>
        <taxon>Pseudomonadati</taxon>
        <taxon>Pseudomonadota</taxon>
        <taxon>Betaproteobacteria</taxon>
        <taxon>Burkholderiales</taxon>
        <taxon>Oxalobacteraceae</taxon>
        <taxon>Telluria group</taxon>
        <taxon>Rugamonas</taxon>
    </lineage>
</organism>
<dbReference type="PANTHER" id="PTHR36931">
    <property type="entry name" value="UPF0153 PROTEIN YEIW"/>
    <property type="match status" value="1"/>
</dbReference>
<comment type="caution">
    <text evidence="1">The sequence shown here is derived from an EMBL/GenBank/DDBJ whole genome shotgun (WGS) entry which is preliminary data.</text>
</comment>
<dbReference type="Proteomes" id="UP000534388">
    <property type="component" value="Unassembled WGS sequence"/>
</dbReference>
<dbReference type="EMBL" id="JACEZT010000013">
    <property type="protein sequence ID" value="MBA5639143.1"/>
    <property type="molecule type" value="Genomic_DNA"/>
</dbReference>
<keyword evidence="2" id="KW-1185">Reference proteome</keyword>
<protein>
    <submittedName>
        <fullName evidence="1">YkgJ family cysteine cluster protein</fullName>
    </submittedName>
</protein>
<sequence>MNQPAPVPDCRPGCGACCTAPSITSPIPGMPNGKPAGVRCIQLSEDNGCLIFGRPERPAFCAGLQPSLEMCGSTREQAMVWLATLERATAPA</sequence>
<dbReference type="InterPro" id="IPR005358">
    <property type="entry name" value="Puta_zinc/iron-chelating_dom"/>
</dbReference>
<proteinExistence type="predicted"/>
<dbReference type="Pfam" id="PF03692">
    <property type="entry name" value="CxxCxxCC"/>
    <property type="match status" value="1"/>
</dbReference>
<accession>A0A7W2EV25</accession>
<dbReference type="InterPro" id="IPR052572">
    <property type="entry name" value="UPF0153_domain"/>
</dbReference>
<reference evidence="1 2" key="1">
    <citation type="submission" date="2020-07" db="EMBL/GenBank/DDBJ databases">
        <title>Novel species isolated from subtropical streams in China.</title>
        <authorList>
            <person name="Lu H."/>
        </authorList>
    </citation>
    <scope>NUCLEOTIDE SEQUENCE [LARGE SCALE GENOMIC DNA]</scope>
    <source>
        <strain evidence="1 2">LX20W</strain>
    </source>
</reference>